<protein>
    <submittedName>
        <fullName evidence="1">Uncharacterized protein</fullName>
    </submittedName>
</protein>
<reference evidence="1" key="1">
    <citation type="journal article" date="2015" name="Nature">
        <title>Complex archaea that bridge the gap between prokaryotes and eukaryotes.</title>
        <authorList>
            <person name="Spang A."/>
            <person name="Saw J.H."/>
            <person name="Jorgensen S.L."/>
            <person name="Zaremba-Niedzwiedzka K."/>
            <person name="Martijn J."/>
            <person name="Lind A.E."/>
            <person name="van Eijk R."/>
            <person name="Schleper C."/>
            <person name="Guy L."/>
            <person name="Ettema T.J."/>
        </authorList>
    </citation>
    <scope>NUCLEOTIDE SEQUENCE</scope>
</reference>
<feature type="non-terminal residue" evidence="1">
    <location>
        <position position="1"/>
    </location>
</feature>
<gene>
    <name evidence="1" type="ORF">LCGC14_1454500</name>
</gene>
<evidence type="ECO:0000313" key="1">
    <source>
        <dbReference type="EMBL" id="KKM69079.1"/>
    </source>
</evidence>
<dbReference type="AlphaFoldDB" id="A0A0F9JGT4"/>
<name>A0A0F9JGT4_9ZZZZ</name>
<comment type="caution">
    <text evidence="1">The sequence shown here is derived from an EMBL/GenBank/DDBJ whole genome shotgun (WGS) entry which is preliminary data.</text>
</comment>
<organism evidence="1">
    <name type="scientific">marine sediment metagenome</name>
    <dbReference type="NCBI Taxonomy" id="412755"/>
    <lineage>
        <taxon>unclassified sequences</taxon>
        <taxon>metagenomes</taxon>
        <taxon>ecological metagenomes</taxon>
    </lineage>
</organism>
<sequence>LETETEREGFRFARSQVRAFKAKTEFIKTKKLKPIKIPKIKSKVLLLSIRKRRETLTRKILPPRKPTTKITFGDPRKFGRSFNKATGATSFTLAVPIRRQDGKLFVRDFNFRFKNGKIVSVKKTGRAVISEKVFRAADKRRRDKNPGFTFGDTRTKKIIVLRSKRTVPKKKNKRTRKK</sequence>
<dbReference type="EMBL" id="LAZR01010053">
    <property type="protein sequence ID" value="KKM69079.1"/>
    <property type="molecule type" value="Genomic_DNA"/>
</dbReference>
<proteinExistence type="predicted"/>
<accession>A0A0F9JGT4</accession>